<dbReference type="Proteomes" id="UP001157974">
    <property type="component" value="Unassembled WGS sequence"/>
</dbReference>
<protein>
    <recommendedName>
        <fullName evidence="4">EKC/KEOPS complex subunit GON7</fullName>
    </recommendedName>
</protein>
<comment type="caution">
    <text evidence="2">The sequence shown here is derived from an EMBL/GenBank/DDBJ whole genome shotgun (WGS) entry which is preliminary data.</text>
</comment>
<keyword evidence="3" id="KW-1185">Reference proteome</keyword>
<reference evidence="2 3" key="1">
    <citation type="journal article" date="2023" name="Nat. Commun.">
        <title>Origin of minicircular mitochondrial genomes in red algae.</title>
        <authorList>
            <person name="Lee Y."/>
            <person name="Cho C.H."/>
            <person name="Lee Y.M."/>
            <person name="Park S.I."/>
            <person name="Yang J.H."/>
            <person name="West J.A."/>
            <person name="Bhattacharya D."/>
            <person name="Yoon H.S."/>
        </authorList>
    </citation>
    <scope>NUCLEOTIDE SEQUENCE [LARGE SCALE GENOMIC DNA]</scope>
    <source>
        <strain evidence="2 3">CCMP1338</strain>
        <tissue evidence="2">Whole cell</tissue>
    </source>
</reference>
<gene>
    <name evidence="2" type="ORF">NDN08_006733</name>
</gene>
<name>A0AAV8ULK8_9RHOD</name>
<evidence type="ECO:0000256" key="1">
    <source>
        <dbReference type="SAM" id="MobiDB-lite"/>
    </source>
</evidence>
<evidence type="ECO:0000313" key="2">
    <source>
        <dbReference type="EMBL" id="KAJ8902326.1"/>
    </source>
</evidence>
<accession>A0AAV8ULK8</accession>
<feature type="compositionally biased region" description="Acidic residues" evidence="1">
    <location>
        <begin position="68"/>
        <end position="83"/>
    </location>
</feature>
<dbReference type="AlphaFoldDB" id="A0AAV8ULK8"/>
<dbReference type="EMBL" id="JAMWBK010000009">
    <property type="protein sequence ID" value="KAJ8902326.1"/>
    <property type="molecule type" value="Genomic_DNA"/>
</dbReference>
<evidence type="ECO:0000313" key="3">
    <source>
        <dbReference type="Proteomes" id="UP001157974"/>
    </source>
</evidence>
<evidence type="ECO:0008006" key="4">
    <source>
        <dbReference type="Google" id="ProtNLM"/>
    </source>
</evidence>
<proteinExistence type="predicted"/>
<organism evidence="2 3">
    <name type="scientific">Rhodosorus marinus</name>
    <dbReference type="NCBI Taxonomy" id="101924"/>
    <lineage>
        <taxon>Eukaryota</taxon>
        <taxon>Rhodophyta</taxon>
        <taxon>Stylonematophyceae</taxon>
        <taxon>Stylonematales</taxon>
        <taxon>Stylonemataceae</taxon>
        <taxon>Rhodosorus</taxon>
    </lineage>
</organism>
<feature type="region of interest" description="Disordered" evidence="1">
    <location>
        <begin position="62"/>
        <end position="83"/>
    </location>
</feature>
<sequence>MTDQKLRIRQVVSLPNGTFEATTDVNASDLGRGKESLTAALRDMQSKSSEVLTKYIKELGNKPASNEADVDLEEVKEDDDEAS</sequence>